<dbReference type="Gene3D" id="3.90.550.10">
    <property type="entry name" value="Spore Coat Polysaccharide Biosynthesis Protein SpsA, Chain A"/>
    <property type="match status" value="1"/>
</dbReference>
<dbReference type="CDD" id="cd00761">
    <property type="entry name" value="Glyco_tranf_GTA_type"/>
    <property type="match status" value="1"/>
</dbReference>
<keyword evidence="2" id="KW-0808">Transferase</keyword>
<protein>
    <submittedName>
        <fullName evidence="2">Glycosyltransferase involved in cell wall bisynthesis</fullName>
    </submittedName>
</protein>
<dbReference type="EMBL" id="FOYQ01000001">
    <property type="protein sequence ID" value="SFR31330.1"/>
    <property type="molecule type" value="Genomic_DNA"/>
</dbReference>
<keyword evidence="3" id="KW-1185">Reference proteome</keyword>
<dbReference type="AlphaFoldDB" id="A0A1I6FN14"/>
<evidence type="ECO:0000313" key="2">
    <source>
        <dbReference type="EMBL" id="SFR31330.1"/>
    </source>
</evidence>
<dbReference type="Pfam" id="PF00535">
    <property type="entry name" value="Glycos_transf_2"/>
    <property type="match status" value="1"/>
</dbReference>
<dbReference type="SUPFAM" id="SSF53448">
    <property type="entry name" value="Nucleotide-diphospho-sugar transferases"/>
    <property type="match status" value="1"/>
</dbReference>
<accession>A0A1I6FN14</accession>
<name>A0A1I6FN14_9FLAO</name>
<dbReference type="PANTHER" id="PTHR22916">
    <property type="entry name" value="GLYCOSYLTRANSFERASE"/>
    <property type="match status" value="1"/>
</dbReference>
<proteinExistence type="predicted"/>
<feature type="domain" description="Glycosyltransferase 2-like" evidence="1">
    <location>
        <begin position="3"/>
        <end position="164"/>
    </location>
</feature>
<dbReference type="InterPro" id="IPR029044">
    <property type="entry name" value="Nucleotide-diphossugar_trans"/>
</dbReference>
<dbReference type="Proteomes" id="UP000199534">
    <property type="component" value="Unassembled WGS sequence"/>
</dbReference>
<evidence type="ECO:0000313" key="3">
    <source>
        <dbReference type="Proteomes" id="UP000199534"/>
    </source>
</evidence>
<sequence length="317" mass="36605">MISILIPCFNSEQHLAQCLNSVISQSKRDFEVMVVNDGSTDNTDVILNEFQKTDKRIKVFNQTNKGIYLARKRAIQEANYDYIVHLDSDDYLLPNAIEILWAKMKNSEYDIVVSNHYQITGDKKVLINNEIGDGGNIDAIKNLLNGGLTSYLWGRLFKKSVFQEISIPKTGRIYTEDVLTNLAIFSAQDLKIGIVNEPTVCYRVHTDLNSYSRAPQNVQAIFDEVQVVKKMLEAGGSIQKFDNEYAGYKSRSWVLYCRMNGLKVKSREYRWGIFKENFFKGFIHMPFYQRIELIAYTINPMLGRISTKSMKWIKDRL</sequence>
<dbReference type="RefSeq" id="WP_177218233.1">
    <property type="nucleotide sequence ID" value="NZ_FOYQ01000001.1"/>
</dbReference>
<gene>
    <name evidence="2" type="ORF">SAMN04490243_0157</name>
</gene>
<organism evidence="2 3">
    <name type="scientific">Robiginitalea myxolifaciens</name>
    <dbReference type="NCBI Taxonomy" id="400055"/>
    <lineage>
        <taxon>Bacteria</taxon>
        <taxon>Pseudomonadati</taxon>
        <taxon>Bacteroidota</taxon>
        <taxon>Flavobacteriia</taxon>
        <taxon>Flavobacteriales</taxon>
        <taxon>Flavobacteriaceae</taxon>
        <taxon>Robiginitalea</taxon>
    </lineage>
</organism>
<evidence type="ECO:0000259" key="1">
    <source>
        <dbReference type="Pfam" id="PF00535"/>
    </source>
</evidence>
<dbReference type="PANTHER" id="PTHR22916:SF3">
    <property type="entry name" value="UDP-GLCNAC:BETAGAL BETA-1,3-N-ACETYLGLUCOSAMINYLTRANSFERASE-LIKE PROTEIN 1"/>
    <property type="match status" value="1"/>
</dbReference>
<dbReference type="GO" id="GO:0016758">
    <property type="term" value="F:hexosyltransferase activity"/>
    <property type="evidence" value="ECO:0007669"/>
    <property type="project" value="UniProtKB-ARBA"/>
</dbReference>
<reference evidence="2 3" key="1">
    <citation type="submission" date="2016-10" db="EMBL/GenBank/DDBJ databases">
        <authorList>
            <person name="de Groot N.N."/>
        </authorList>
    </citation>
    <scope>NUCLEOTIDE SEQUENCE [LARGE SCALE GENOMIC DNA]</scope>
    <source>
        <strain evidence="2 3">DSM 21019</strain>
    </source>
</reference>
<dbReference type="STRING" id="400055.SAMN04490243_0157"/>
<dbReference type="InterPro" id="IPR001173">
    <property type="entry name" value="Glyco_trans_2-like"/>
</dbReference>